<evidence type="ECO:0000313" key="3">
    <source>
        <dbReference type="EMBL" id="MCZ3373866.1"/>
    </source>
</evidence>
<keyword evidence="3" id="KW-0808">Transferase</keyword>
<dbReference type="Proteomes" id="UP001068021">
    <property type="component" value="Unassembled WGS sequence"/>
</dbReference>
<gene>
    <name evidence="3" type="ORF">O3H35_14540</name>
    <name evidence="2" type="ORF">O3H54_13955</name>
</gene>
<protein>
    <submittedName>
        <fullName evidence="3">GNAT family N-acetyltransferase</fullName>
        <ecNumber evidence="3">2.3.1.-</ecNumber>
    </submittedName>
</protein>
<dbReference type="EC" id="2.3.1.-" evidence="3"/>
<feature type="domain" description="BioF2-like acetyltransferase" evidence="1">
    <location>
        <begin position="154"/>
        <end position="279"/>
    </location>
</feature>
<dbReference type="Pfam" id="PF13480">
    <property type="entry name" value="Acetyltransf_6"/>
    <property type="match status" value="1"/>
</dbReference>
<keyword evidence="3" id="KW-0012">Acyltransferase</keyword>
<evidence type="ECO:0000313" key="2">
    <source>
        <dbReference type="EMBL" id="MCZ3366987.1"/>
    </source>
</evidence>
<name>A0A9E5A6A6_9EURY</name>
<dbReference type="PANTHER" id="PTHR36174">
    <property type="entry name" value="LIPID II:GLYCINE GLYCYLTRANSFERASE"/>
    <property type="match status" value="1"/>
</dbReference>
<keyword evidence="4" id="KW-1185">Reference proteome</keyword>
<dbReference type="EMBL" id="JAPVES010000030">
    <property type="protein sequence ID" value="MCZ3373866.1"/>
    <property type="molecule type" value="Genomic_DNA"/>
</dbReference>
<dbReference type="RefSeq" id="WP_084689225.1">
    <property type="nucleotide sequence ID" value="NZ_JAPVER010000020.1"/>
</dbReference>
<dbReference type="InterPro" id="IPR050644">
    <property type="entry name" value="PG_Glycine_Bridge_Synth"/>
</dbReference>
<dbReference type="GO" id="GO:0016746">
    <property type="term" value="F:acyltransferase activity"/>
    <property type="evidence" value="ECO:0007669"/>
    <property type="project" value="UniProtKB-KW"/>
</dbReference>
<dbReference type="Gene3D" id="3.40.630.30">
    <property type="match status" value="1"/>
</dbReference>
<dbReference type="PANTHER" id="PTHR36174:SF1">
    <property type="entry name" value="LIPID II:GLYCINE GLYCYLTRANSFERASE"/>
    <property type="match status" value="1"/>
</dbReference>
<evidence type="ECO:0000259" key="1">
    <source>
        <dbReference type="Pfam" id="PF13480"/>
    </source>
</evidence>
<accession>A0A9E5A6A6</accession>
<dbReference type="EMBL" id="JAPVER010000020">
    <property type="protein sequence ID" value="MCZ3366987.1"/>
    <property type="molecule type" value="Genomic_DNA"/>
</dbReference>
<dbReference type="SUPFAM" id="SSF55729">
    <property type="entry name" value="Acyl-CoA N-acyltransferases (Nat)"/>
    <property type="match status" value="1"/>
</dbReference>
<organism evidence="3">
    <name type="scientific">Methanobacterium veterum</name>
    <dbReference type="NCBI Taxonomy" id="408577"/>
    <lineage>
        <taxon>Archaea</taxon>
        <taxon>Methanobacteriati</taxon>
        <taxon>Methanobacteriota</taxon>
        <taxon>Methanomada group</taxon>
        <taxon>Methanobacteria</taxon>
        <taxon>Methanobacteriales</taxon>
        <taxon>Methanobacteriaceae</taxon>
        <taxon>Methanobacterium</taxon>
    </lineage>
</organism>
<reference evidence="3" key="1">
    <citation type="submission" date="2022-12" db="EMBL/GenBank/DDBJ databases">
        <title>Reclassification of two methanogenic archaea species isolated from the Kolyma lowland permafrost.</title>
        <authorList>
            <person name="Trubitsyn V.E."/>
            <person name="Rivkina E.M."/>
            <person name="Shcherbakova V.A."/>
        </authorList>
    </citation>
    <scope>NUCLEOTIDE SEQUENCE</scope>
    <source>
        <strain evidence="2">M2</strain>
        <strain evidence="3">MK4</strain>
    </source>
</reference>
<evidence type="ECO:0000313" key="4">
    <source>
        <dbReference type="Proteomes" id="UP001068021"/>
    </source>
</evidence>
<dbReference type="AlphaFoldDB" id="A0A9E5A6A6"/>
<dbReference type="InterPro" id="IPR016181">
    <property type="entry name" value="Acyl_CoA_acyltransferase"/>
</dbReference>
<comment type="caution">
    <text evidence="3">The sequence shown here is derived from an EMBL/GenBank/DDBJ whole genome shotgun (WGS) entry which is preliminary data.</text>
</comment>
<sequence>MVKIKRYKPEKKELWDNFVKGSKNGVFFFLRDYMEYHSDRFEDHSLIFFKDGELVALLPANRSGDTLFSHAGLTFGGIITDQKMDINLMLQIFDSLKEYLKGRGFKKLFYKAIPHIYHSYLSDEDLYALFINNATLVKREVSSTIKMDVKIPFSKNMKRNRKKAENKGLNLKRSYDFDTFMGLKEEQLLKKYGKNPTHTAEEIEYLAGKFPDNIKLFAVEHNGEIVDGLLIYESENVVHAQYQGATERGMQLYASSFIYDKIINQYCQKKYFDFGISTENNGHYLNRGLIDFKERFGARSVVYDSYELKLILMSFLMFLMVRIDIFIDLIDVGM</sequence>
<dbReference type="Proteomes" id="UP001074446">
    <property type="component" value="Unassembled WGS sequence"/>
</dbReference>
<proteinExistence type="predicted"/>
<dbReference type="InterPro" id="IPR038740">
    <property type="entry name" value="BioF2-like_GNAT_dom"/>
</dbReference>